<evidence type="ECO:0000256" key="1">
    <source>
        <dbReference type="ARBA" id="ARBA00001947"/>
    </source>
</evidence>
<dbReference type="PANTHER" id="PTHR42978">
    <property type="entry name" value="QUORUM-QUENCHING LACTONASE YTNP-RELATED-RELATED"/>
    <property type="match status" value="1"/>
</dbReference>
<dbReference type="Gene3D" id="3.60.15.10">
    <property type="entry name" value="Ribonuclease Z/Hydroxyacylglutathione hydrolase-like"/>
    <property type="match status" value="1"/>
</dbReference>
<evidence type="ECO:0000256" key="7">
    <source>
        <dbReference type="SAM" id="SignalP"/>
    </source>
</evidence>
<dbReference type="CDD" id="cd07729">
    <property type="entry name" value="AHL_lactonase_MBL-fold"/>
    <property type="match status" value="1"/>
</dbReference>
<dbReference type="PANTHER" id="PTHR42978:SF2">
    <property type="entry name" value="102 KBASES UNSTABLE REGION: FROM 1 TO 119443"/>
    <property type="match status" value="1"/>
</dbReference>
<dbReference type="EMBL" id="JAUZQE010000045">
    <property type="protein sequence ID" value="MDR4126969.1"/>
    <property type="molecule type" value="Genomic_DNA"/>
</dbReference>
<comment type="similarity">
    <text evidence="2">Belongs to the metallo-beta-lactamase superfamily.</text>
</comment>
<accession>A0ABU1D942</accession>
<keyword evidence="5" id="KW-0862">Zinc</keyword>
<dbReference type="SUPFAM" id="SSF56281">
    <property type="entry name" value="Metallo-hydrolase/oxidoreductase"/>
    <property type="match status" value="1"/>
</dbReference>
<dbReference type="InterPro" id="IPR001279">
    <property type="entry name" value="Metallo-B-lactamas"/>
</dbReference>
<evidence type="ECO:0000256" key="3">
    <source>
        <dbReference type="ARBA" id="ARBA00022723"/>
    </source>
</evidence>
<proteinExistence type="inferred from homology"/>
<evidence type="ECO:0000259" key="8">
    <source>
        <dbReference type="SMART" id="SM00849"/>
    </source>
</evidence>
<dbReference type="InterPro" id="IPR051013">
    <property type="entry name" value="MBL_superfamily_lactonases"/>
</dbReference>
<feature type="chain" id="PRO_5045134728" evidence="7">
    <location>
        <begin position="26"/>
        <end position="309"/>
    </location>
</feature>
<sequence>MIRGFARSAALTVTLAASLTATAFAQSAPPPEPATPFAIGGIETATNTPATTRPTQGTAVGLRLYALDCGRIQVADMGMFSDTGEYDGRPGNLVSPCFVVVHPKGTLLWDTGLGDHLAGKGPVTDGGVTLQVERSLQSQLQLIGVKRIDYLAFSHTHFDHTGNAQAFPNATWLVNRQELDAALKNPGAFVNPDHIRPPRQARQITIEGDHDVFGDGSVRILRTPGHTEGHQVLLLRLAGSGPVILSGDLYHTRENRHYQRVPAFNASRADTLASMNRIETIARNLGARIIVQHDPADFAALPQAPAYLE</sequence>
<feature type="region of interest" description="Disordered" evidence="6">
    <location>
        <begin position="26"/>
        <end position="54"/>
    </location>
</feature>
<dbReference type="InterPro" id="IPR036866">
    <property type="entry name" value="RibonucZ/Hydroxyglut_hydro"/>
</dbReference>
<gene>
    <name evidence="9" type="ORF">Q8947_13380</name>
</gene>
<dbReference type="Pfam" id="PF00753">
    <property type="entry name" value="Lactamase_B"/>
    <property type="match status" value="1"/>
</dbReference>
<evidence type="ECO:0000256" key="4">
    <source>
        <dbReference type="ARBA" id="ARBA00022801"/>
    </source>
</evidence>
<feature type="domain" description="Metallo-beta-lactamase" evidence="8">
    <location>
        <begin position="94"/>
        <end position="293"/>
    </location>
</feature>
<keyword evidence="4" id="KW-0378">Hydrolase</keyword>
<comment type="caution">
    <text evidence="9">The sequence shown here is derived from an EMBL/GenBank/DDBJ whole genome shotgun (WGS) entry which is preliminary data.</text>
</comment>
<name>A0ABU1D942_9BURK</name>
<comment type="cofactor">
    <cofactor evidence="1">
        <name>Zn(2+)</name>
        <dbReference type="ChEBI" id="CHEBI:29105"/>
    </cofactor>
</comment>
<dbReference type="RefSeq" id="WP_165278051.1">
    <property type="nucleotide sequence ID" value="NZ_JAUZQE010000045.1"/>
</dbReference>
<evidence type="ECO:0000256" key="2">
    <source>
        <dbReference type="ARBA" id="ARBA00007749"/>
    </source>
</evidence>
<feature type="signal peptide" evidence="7">
    <location>
        <begin position="1"/>
        <end position="25"/>
    </location>
</feature>
<dbReference type="Proteomes" id="UP001232156">
    <property type="component" value="Unassembled WGS sequence"/>
</dbReference>
<evidence type="ECO:0000313" key="9">
    <source>
        <dbReference type="EMBL" id="MDR4126969.1"/>
    </source>
</evidence>
<keyword evidence="7" id="KW-0732">Signal</keyword>
<evidence type="ECO:0000256" key="6">
    <source>
        <dbReference type="SAM" id="MobiDB-lite"/>
    </source>
</evidence>
<feature type="compositionally biased region" description="Low complexity" evidence="6">
    <location>
        <begin position="44"/>
        <end position="54"/>
    </location>
</feature>
<reference evidence="9 10" key="1">
    <citation type="submission" date="2023-08" db="EMBL/GenBank/DDBJ databases">
        <title>Alcaligenaceae gen. nov., a novel taxon isolated from the sludge of Yixing Pesticide Factory.</title>
        <authorList>
            <person name="Ruan L."/>
        </authorList>
    </citation>
    <scope>NUCLEOTIDE SEQUENCE [LARGE SCALE GENOMIC DNA]</scope>
    <source>
        <strain evidence="9 10">LG-2</strain>
    </source>
</reference>
<organism evidence="9 10">
    <name type="scientific">Yanghanlia caeni</name>
    <dbReference type="NCBI Taxonomy" id="3064283"/>
    <lineage>
        <taxon>Bacteria</taxon>
        <taxon>Pseudomonadati</taxon>
        <taxon>Pseudomonadota</taxon>
        <taxon>Betaproteobacteria</taxon>
        <taxon>Burkholderiales</taxon>
        <taxon>Alcaligenaceae</taxon>
        <taxon>Yanghanlia</taxon>
    </lineage>
</organism>
<keyword evidence="3" id="KW-0479">Metal-binding</keyword>
<evidence type="ECO:0000256" key="5">
    <source>
        <dbReference type="ARBA" id="ARBA00022833"/>
    </source>
</evidence>
<keyword evidence="10" id="KW-1185">Reference proteome</keyword>
<protein>
    <submittedName>
        <fullName evidence="9">N-acyl homoserine lactonase family protein</fullName>
    </submittedName>
</protein>
<evidence type="ECO:0000313" key="10">
    <source>
        <dbReference type="Proteomes" id="UP001232156"/>
    </source>
</evidence>
<dbReference type="SMART" id="SM00849">
    <property type="entry name" value="Lactamase_B"/>
    <property type="match status" value="1"/>
</dbReference>